<protein>
    <submittedName>
        <fullName evidence="1">Protein PSK SIMULATOR 3</fullName>
    </submittedName>
</protein>
<sequence>MEFTAEWKSLWPISSTFSAPLLIPNRNPDTPFGPVIFNPKPNSSTTLLQSSSLSPRLPPPYPQLSLPRFLQNHSSVPSSAASFCSLLGPQLPNYSSNFHGFNSLQLLQIPDKNLIVVFFPTGENSDHVGFSLLSVKDGILGVHSQKDSLFQLVKEGNVKRQRISRLLVNPVDALCSNENGHDIFGDVGNINKRKNVAAVVAFLMVCTDYSVNWYGVGLNTLCKENEFSICLDYLGCANPKTLKGNAVMSACWSPHLKEECLVLLENGDLLLFDVNYSHGKKGKLMSLFSGNNRVINKKMQVSLNDKLALDEKNGYQGPQWVGCEFSWHPRLFIASHCSEVFLVDMRSAGNCNVSCLLKLEMLSIVKNDGFQALSRVNSDVFSFTVATGFLLLLCDVRKPLMPVLRWSHGLRNPRYMTVFRLSELRVNVEDTKYKWASESGYCILLGSFWDGEFSLFCYGSDDNGNGSVSSEISKFCNSYYAWGLPSALSLSPSDCNSGSYLLREELSKTSIPVWIDWRQKKQLILGFGILEPDISAQLSSPDRFGGFIMIRLTSSGKIEAQHYLAAWESEKISEVSRKRKSVYLEENLLYDCNNLEYEGIKKFQHLKFDFLNAYLEDKLAAYVVKRTEKRKERDKDAQKKYLVKPASNFHQEICHRLKAFGLPGVRLSQPVPDVLKDVNLPTSIHEIALRSTFAALPTNMLQLAFSTYSDFNEDLENRNEPLEFLDLPEQLQVPPFPFRKPSYRSNKWSSKARPSDTLVGPVLPPHFMTILHKLYMEGLKEERELYLEESEGFSAHSLFKIQCDKVVELVEEQVLGSDTKSQDDDFVSLGDDTEDMSYGTQKVKFSYHRPSSLLENPSSVGLPKPGYENHALSTHVFRRSQEHTSDLGAEMVSEVGSLLSRACNAELERAAEALDTLGITGTMNSTAEKIDNLEIEGNSRVSDAATDDFSSPYSSIFLVTSTCMNIHDSSPKLSKKIRELCQELPVMDRLNEIISLNFLRCLDSMLAKERPEIDCEHVLRPRIHVDKKILLDEMEKTLHWLVPVVTNTAKVHHGFGWVGEWAKHRICSLINGLRSNECIYTSTESATIFPLSGFHNKCIHEEQ</sequence>
<reference evidence="1" key="1">
    <citation type="submission" date="2020-06" db="EMBL/GenBank/DDBJ databases">
        <authorList>
            <person name="Li T."/>
            <person name="Hu X."/>
            <person name="Zhang T."/>
            <person name="Song X."/>
            <person name="Zhang H."/>
            <person name="Dai N."/>
            <person name="Sheng W."/>
            <person name="Hou X."/>
            <person name="Wei L."/>
        </authorList>
    </citation>
    <scope>NUCLEOTIDE SEQUENCE</scope>
    <source>
        <strain evidence="1">G01</strain>
        <tissue evidence="1">Leaf</tissue>
    </source>
</reference>
<dbReference type="GO" id="GO:0001164">
    <property type="term" value="F:RNA polymerase I core promoter sequence-specific DNA binding"/>
    <property type="evidence" value="ECO:0007669"/>
    <property type="project" value="TreeGrafter"/>
</dbReference>
<reference evidence="1" key="2">
    <citation type="journal article" date="2024" name="Plant">
        <title>Genomic evolution and insights into agronomic trait innovations of Sesamum species.</title>
        <authorList>
            <person name="Miao H."/>
            <person name="Wang L."/>
            <person name="Qu L."/>
            <person name="Liu H."/>
            <person name="Sun Y."/>
            <person name="Le M."/>
            <person name="Wang Q."/>
            <person name="Wei S."/>
            <person name="Zheng Y."/>
            <person name="Lin W."/>
            <person name="Duan Y."/>
            <person name="Cao H."/>
            <person name="Xiong S."/>
            <person name="Wang X."/>
            <person name="Wei L."/>
            <person name="Li C."/>
            <person name="Ma Q."/>
            <person name="Ju M."/>
            <person name="Zhao R."/>
            <person name="Li G."/>
            <person name="Mu C."/>
            <person name="Tian Q."/>
            <person name="Mei H."/>
            <person name="Zhang T."/>
            <person name="Gao T."/>
            <person name="Zhang H."/>
        </authorList>
    </citation>
    <scope>NUCLEOTIDE SEQUENCE</scope>
    <source>
        <strain evidence="1">G01</strain>
    </source>
</reference>
<organism evidence="1">
    <name type="scientific">Sesamum angustifolium</name>
    <dbReference type="NCBI Taxonomy" id="2727405"/>
    <lineage>
        <taxon>Eukaryota</taxon>
        <taxon>Viridiplantae</taxon>
        <taxon>Streptophyta</taxon>
        <taxon>Embryophyta</taxon>
        <taxon>Tracheophyta</taxon>
        <taxon>Spermatophyta</taxon>
        <taxon>Magnoliopsida</taxon>
        <taxon>eudicotyledons</taxon>
        <taxon>Gunneridae</taxon>
        <taxon>Pentapetalae</taxon>
        <taxon>asterids</taxon>
        <taxon>lamiids</taxon>
        <taxon>Lamiales</taxon>
        <taxon>Pedaliaceae</taxon>
        <taxon>Sesamum</taxon>
    </lineage>
</organism>
<dbReference type="InterPro" id="IPR038801">
    <property type="entry name" value="TAF1C"/>
</dbReference>
<dbReference type="GO" id="GO:0001650">
    <property type="term" value="C:fibrillar center"/>
    <property type="evidence" value="ECO:0007669"/>
    <property type="project" value="TreeGrafter"/>
</dbReference>
<evidence type="ECO:0000313" key="1">
    <source>
        <dbReference type="EMBL" id="KAL0343251.1"/>
    </source>
</evidence>
<name>A0AAW2NLB3_9LAMI</name>
<dbReference type="PANTHER" id="PTHR15319:SF1">
    <property type="entry name" value="TATA BOX-BINDING PROTEIN-ASSOCIATED FACTOR RNA POLYMERASE I SUBUNIT C"/>
    <property type="match status" value="1"/>
</dbReference>
<gene>
    <name evidence="1" type="ORF">Sangu_1212500</name>
</gene>
<dbReference type="EMBL" id="JACGWK010000007">
    <property type="protein sequence ID" value="KAL0343251.1"/>
    <property type="molecule type" value="Genomic_DNA"/>
</dbReference>
<dbReference type="AlphaFoldDB" id="A0AAW2NLB3"/>
<proteinExistence type="predicted"/>
<dbReference type="PANTHER" id="PTHR15319">
    <property type="entry name" value="TATA BOX-BINDING PROTEIN ASSOCIATED FACTOR RNA POLYMERASE I SUBUNIT C"/>
    <property type="match status" value="1"/>
</dbReference>
<accession>A0AAW2NLB3</accession>
<comment type="caution">
    <text evidence="1">The sequence shown here is derived from an EMBL/GenBank/DDBJ whole genome shotgun (WGS) entry which is preliminary data.</text>
</comment>